<name>A0A3D9UYN9_9MICO</name>
<protein>
    <submittedName>
        <fullName evidence="3">Uncharacterized protein</fullName>
    </submittedName>
</protein>
<feature type="region of interest" description="Disordered" evidence="1">
    <location>
        <begin position="65"/>
        <end position="96"/>
    </location>
</feature>
<comment type="caution">
    <text evidence="3">The sequence shown here is derived from an EMBL/GenBank/DDBJ whole genome shotgun (WGS) entry which is preliminary data.</text>
</comment>
<reference evidence="3 4" key="1">
    <citation type="submission" date="2018-08" db="EMBL/GenBank/DDBJ databases">
        <title>Sequencing the genomes of 1000 actinobacteria strains.</title>
        <authorList>
            <person name="Klenk H.-P."/>
        </authorList>
    </citation>
    <scope>NUCLEOTIDE SEQUENCE [LARGE SCALE GENOMIC DNA]</scope>
    <source>
        <strain evidence="3 4">DSM 22967</strain>
    </source>
</reference>
<dbReference type="AlphaFoldDB" id="A0A3D9UYN9"/>
<accession>A0A3D9UYN9</accession>
<evidence type="ECO:0000256" key="1">
    <source>
        <dbReference type="SAM" id="MobiDB-lite"/>
    </source>
</evidence>
<organism evidence="3 4">
    <name type="scientific">Calidifontibacter indicus</name>
    <dbReference type="NCBI Taxonomy" id="419650"/>
    <lineage>
        <taxon>Bacteria</taxon>
        <taxon>Bacillati</taxon>
        <taxon>Actinomycetota</taxon>
        <taxon>Actinomycetes</taxon>
        <taxon>Micrococcales</taxon>
        <taxon>Dermacoccaceae</taxon>
        <taxon>Calidifontibacter</taxon>
    </lineage>
</organism>
<keyword evidence="2" id="KW-0472">Membrane</keyword>
<feature type="transmembrane region" description="Helical" evidence="2">
    <location>
        <begin position="12"/>
        <end position="29"/>
    </location>
</feature>
<evidence type="ECO:0000256" key="2">
    <source>
        <dbReference type="SAM" id="Phobius"/>
    </source>
</evidence>
<proteinExistence type="predicted"/>
<dbReference type="Proteomes" id="UP000256253">
    <property type="component" value="Unassembled WGS sequence"/>
</dbReference>
<evidence type="ECO:0000313" key="3">
    <source>
        <dbReference type="EMBL" id="REF31084.1"/>
    </source>
</evidence>
<evidence type="ECO:0000313" key="4">
    <source>
        <dbReference type="Proteomes" id="UP000256253"/>
    </source>
</evidence>
<sequence>MSFDSDRIAAQLRVLLSVLVPAAVVMTLLPSTQVAGGVALVALAAAVTLIQVTRVVLPMVAAPPRARGPQTATHPPVCRSITLPQDPIRPRAPGLA</sequence>
<keyword evidence="4" id="KW-1185">Reference proteome</keyword>
<feature type="transmembrane region" description="Helical" evidence="2">
    <location>
        <begin position="35"/>
        <end position="57"/>
    </location>
</feature>
<keyword evidence="2" id="KW-1133">Transmembrane helix</keyword>
<gene>
    <name evidence="3" type="ORF">DFJ65_2126</name>
</gene>
<dbReference type="EMBL" id="QTUA01000001">
    <property type="protein sequence ID" value="REF31084.1"/>
    <property type="molecule type" value="Genomic_DNA"/>
</dbReference>
<dbReference type="RefSeq" id="WP_115922985.1">
    <property type="nucleotide sequence ID" value="NZ_QTUA01000001.1"/>
</dbReference>
<keyword evidence="2" id="KW-0812">Transmembrane</keyword>